<accession>A0ABX1QBX9</accession>
<comment type="caution">
    <text evidence="3">The sequence shown here is derived from an EMBL/GenBank/DDBJ whole genome shotgun (WGS) entry which is preliminary data.</text>
</comment>
<evidence type="ECO:0000256" key="2">
    <source>
        <dbReference type="SAM" id="SignalP"/>
    </source>
</evidence>
<protein>
    <recommendedName>
        <fullName evidence="5">Secreted protein</fullName>
    </recommendedName>
</protein>
<proteinExistence type="predicted"/>
<feature type="signal peptide" evidence="2">
    <location>
        <begin position="1"/>
        <end position="27"/>
    </location>
</feature>
<dbReference type="EMBL" id="WTVQ01000023">
    <property type="protein sequence ID" value="NMG75908.1"/>
    <property type="molecule type" value="Genomic_DNA"/>
</dbReference>
<dbReference type="Proteomes" id="UP000648984">
    <property type="component" value="Unassembled WGS sequence"/>
</dbReference>
<keyword evidence="1" id="KW-0812">Transmembrane</keyword>
<keyword evidence="1" id="KW-0472">Membrane</keyword>
<evidence type="ECO:0008006" key="5">
    <source>
        <dbReference type="Google" id="ProtNLM"/>
    </source>
</evidence>
<reference evidence="3 4" key="1">
    <citation type="submission" date="2019-12" db="EMBL/GenBank/DDBJ databases">
        <title>Comparative genomics gives insights into the taxonomy of the Azoarcus-Aromatoleum group and reveals separate origins of nif in the plant-associated Azoarcus and non-plant-associated Aromatoleum sub-groups.</title>
        <authorList>
            <person name="Lafos M."/>
            <person name="Maluk M."/>
            <person name="Batista M."/>
            <person name="Junghare M."/>
            <person name="Carmona M."/>
            <person name="Faoro H."/>
            <person name="Cruz L.M."/>
            <person name="Battistoni F."/>
            <person name="De Souza E."/>
            <person name="Pedrosa F."/>
            <person name="Chen W.-M."/>
            <person name="Poole P.S."/>
            <person name="Dixon R.A."/>
            <person name="James E.K."/>
        </authorList>
    </citation>
    <scope>NUCLEOTIDE SEQUENCE [LARGE SCALE GENOMIC DNA]</scope>
    <source>
        <strain evidence="3 4">22Lin</strain>
    </source>
</reference>
<keyword evidence="4" id="KW-1185">Reference proteome</keyword>
<dbReference type="RefSeq" id="WP_169261063.1">
    <property type="nucleotide sequence ID" value="NZ_WTVQ01000023.1"/>
</dbReference>
<evidence type="ECO:0000313" key="4">
    <source>
        <dbReference type="Proteomes" id="UP000648984"/>
    </source>
</evidence>
<organism evidence="3 4">
    <name type="scientific">Aromatoleum diolicum</name>
    <dbReference type="NCBI Taxonomy" id="75796"/>
    <lineage>
        <taxon>Bacteria</taxon>
        <taxon>Pseudomonadati</taxon>
        <taxon>Pseudomonadota</taxon>
        <taxon>Betaproteobacteria</taxon>
        <taxon>Rhodocyclales</taxon>
        <taxon>Rhodocyclaceae</taxon>
        <taxon>Aromatoleum</taxon>
    </lineage>
</organism>
<feature type="chain" id="PRO_5047425950" description="Secreted protein" evidence="2">
    <location>
        <begin position="28"/>
        <end position="72"/>
    </location>
</feature>
<evidence type="ECO:0000313" key="3">
    <source>
        <dbReference type="EMBL" id="NMG75908.1"/>
    </source>
</evidence>
<feature type="transmembrane region" description="Helical" evidence="1">
    <location>
        <begin position="43"/>
        <end position="67"/>
    </location>
</feature>
<gene>
    <name evidence="3" type="ORF">GPA25_14160</name>
</gene>
<keyword evidence="1" id="KW-1133">Transmembrane helix</keyword>
<name>A0ABX1QBX9_9RHOO</name>
<keyword evidence="2" id="KW-0732">Signal</keyword>
<sequence>MQRINLRKTLSAAALTGGTILAASAQAQGGYGSGMMSGYGAGWMGGYGGILLPILLVVVVGLVAWVVMNRKK</sequence>
<evidence type="ECO:0000256" key="1">
    <source>
        <dbReference type="SAM" id="Phobius"/>
    </source>
</evidence>